<evidence type="ECO:0000256" key="6">
    <source>
        <dbReference type="SAM" id="Phobius"/>
    </source>
</evidence>
<dbReference type="AlphaFoldDB" id="E0VAI8"/>
<dbReference type="Pfam" id="PF09775">
    <property type="entry name" value="Keratin_assoc"/>
    <property type="match status" value="1"/>
</dbReference>
<evidence type="ECO:0000256" key="5">
    <source>
        <dbReference type="ARBA" id="ARBA00023136"/>
    </source>
</evidence>
<evidence type="ECO:0000313" key="8">
    <source>
        <dbReference type="EnsemblMetazoa" id="PHUM039190-PA"/>
    </source>
</evidence>
<proteinExistence type="inferred from homology"/>
<dbReference type="CTD" id="8232445"/>
<dbReference type="STRING" id="121224.E0VAI8"/>
<keyword evidence="4 6" id="KW-1133">Transmembrane helix</keyword>
<dbReference type="FunCoup" id="E0VAI8">
    <property type="interactions" value="531"/>
</dbReference>
<name>E0VAI8_PEDHC</name>
<keyword evidence="3 6" id="KW-0812">Transmembrane</keyword>
<dbReference type="PANTHER" id="PTHR32001:SF1">
    <property type="entry name" value="KERATINOCYTE-ASSOCIATED PROTEIN 2"/>
    <property type="match status" value="1"/>
</dbReference>
<comment type="similarity">
    <text evidence="2">Belongs to the KRTCAP2 family.</text>
</comment>
<dbReference type="EMBL" id="AAZO01000458">
    <property type="status" value="NOT_ANNOTATED_CDS"/>
    <property type="molecule type" value="Genomic_DNA"/>
</dbReference>
<evidence type="ECO:0000256" key="2">
    <source>
        <dbReference type="ARBA" id="ARBA00007279"/>
    </source>
</evidence>
<dbReference type="InParanoid" id="E0VAI8"/>
<sequence length="125" mass="14091">MFYFSVGNETSIILSSMLAIVLFCGMQIYRHWLAATALQTIFGGYLSSILFVLILTTKLFPEVSFCLAVSLFAASMIHRVCITTCVLFSIPALYYMNKLSQKVHTTPVVATTHGKRKNRIIYRII</sequence>
<dbReference type="Proteomes" id="UP000009046">
    <property type="component" value="Unassembled WGS sequence"/>
</dbReference>
<dbReference type="VEuPathDB" id="VectorBase:PHUM039190"/>
<comment type="subcellular location">
    <subcellularLocation>
        <location evidence="1">Membrane</location>
        <topology evidence="1">Multi-pass membrane protein</topology>
    </subcellularLocation>
</comment>
<dbReference type="HOGENOM" id="CLU_109648_2_0_1"/>
<dbReference type="RefSeq" id="XP_002423132.1">
    <property type="nucleotide sequence ID" value="XM_002423087.1"/>
</dbReference>
<dbReference type="InterPro" id="IPR018614">
    <property type="entry name" value="KRTCAP2"/>
</dbReference>
<reference evidence="7" key="2">
    <citation type="submission" date="2007-04" db="EMBL/GenBank/DDBJ databases">
        <title>The genome of the human body louse.</title>
        <authorList>
            <consortium name="The Human Body Louse Genome Consortium"/>
            <person name="Kirkness E."/>
            <person name="Walenz B."/>
            <person name="Hass B."/>
            <person name="Bruggner R."/>
            <person name="Strausberg R."/>
        </authorList>
    </citation>
    <scope>NUCLEOTIDE SEQUENCE</scope>
    <source>
        <strain evidence="7">USDA</strain>
    </source>
</reference>
<dbReference type="OrthoDB" id="1111004at2759"/>
<accession>E0VAI8</accession>
<evidence type="ECO:0000256" key="1">
    <source>
        <dbReference type="ARBA" id="ARBA00004141"/>
    </source>
</evidence>
<feature type="transmembrane region" description="Helical" evidence="6">
    <location>
        <begin position="72"/>
        <end position="95"/>
    </location>
</feature>
<evidence type="ECO:0000256" key="4">
    <source>
        <dbReference type="ARBA" id="ARBA00022989"/>
    </source>
</evidence>
<feature type="transmembrane region" description="Helical" evidence="6">
    <location>
        <begin position="41"/>
        <end position="60"/>
    </location>
</feature>
<evidence type="ECO:0000313" key="7">
    <source>
        <dbReference type="EMBL" id="EEB10394.1"/>
    </source>
</evidence>
<reference evidence="7" key="1">
    <citation type="submission" date="2007-04" db="EMBL/GenBank/DDBJ databases">
        <title>Annotation of Pediculus humanus corporis strain USDA.</title>
        <authorList>
            <person name="Kirkness E."/>
            <person name="Hannick L."/>
            <person name="Hass B."/>
            <person name="Bruggner R."/>
            <person name="Lawson D."/>
            <person name="Bidwell S."/>
            <person name="Joardar V."/>
            <person name="Caler E."/>
            <person name="Walenz B."/>
            <person name="Inman J."/>
            <person name="Schobel S."/>
            <person name="Galinsky K."/>
            <person name="Amedeo P."/>
            <person name="Strausberg R."/>
        </authorList>
    </citation>
    <scope>NUCLEOTIDE SEQUENCE</scope>
    <source>
        <strain evidence="7">USDA</strain>
    </source>
</reference>
<feature type="transmembrane region" description="Helical" evidence="6">
    <location>
        <begin position="12"/>
        <end position="29"/>
    </location>
</feature>
<dbReference type="GO" id="GO:0016020">
    <property type="term" value="C:membrane"/>
    <property type="evidence" value="ECO:0007669"/>
    <property type="project" value="UniProtKB-SubCell"/>
</dbReference>
<evidence type="ECO:0000256" key="3">
    <source>
        <dbReference type="ARBA" id="ARBA00022692"/>
    </source>
</evidence>
<dbReference type="PANTHER" id="PTHR32001">
    <property type="entry name" value="KERATINOCYTE-ASSOCIATED PROTEIN 2"/>
    <property type="match status" value="1"/>
</dbReference>
<gene>
    <name evidence="8" type="primary">8232445</name>
    <name evidence="7" type="ORF">Phum_PHUM039190</name>
</gene>
<dbReference type="KEGG" id="phu:Phum_PHUM039190"/>
<dbReference type="eggNOG" id="KOG4615">
    <property type="taxonomic scope" value="Eukaryota"/>
</dbReference>
<keyword evidence="5 6" id="KW-0472">Membrane</keyword>
<keyword evidence="9" id="KW-1185">Reference proteome</keyword>
<dbReference type="EMBL" id="DS235006">
    <property type="protein sequence ID" value="EEB10394.1"/>
    <property type="molecule type" value="Genomic_DNA"/>
</dbReference>
<dbReference type="OMA" id="LTHMQGM"/>
<evidence type="ECO:0000313" key="9">
    <source>
        <dbReference type="Proteomes" id="UP000009046"/>
    </source>
</evidence>
<dbReference type="GeneID" id="8232445"/>
<organism>
    <name type="scientific">Pediculus humanus subsp. corporis</name>
    <name type="common">Body louse</name>
    <dbReference type="NCBI Taxonomy" id="121224"/>
    <lineage>
        <taxon>Eukaryota</taxon>
        <taxon>Metazoa</taxon>
        <taxon>Ecdysozoa</taxon>
        <taxon>Arthropoda</taxon>
        <taxon>Hexapoda</taxon>
        <taxon>Insecta</taxon>
        <taxon>Pterygota</taxon>
        <taxon>Neoptera</taxon>
        <taxon>Paraneoptera</taxon>
        <taxon>Psocodea</taxon>
        <taxon>Troctomorpha</taxon>
        <taxon>Phthiraptera</taxon>
        <taxon>Anoplura</taxon>
        <taxon>Pediculidae</taxon>
        <taxon>Pediculus</taxon>
    </lineage>
</organism>
<reference evidence="8" key="3">
    <citation type="submission" date="2021-02" db="UniProtKB">
        <authorList>
            <consortium name="EnsemblMetazoa"/>
        </authorList>
    </citation>
    <scope>IDENTIFICATION</scope>
    <source>
        <strain evidence="8">USDA</strain>
    </source>
</reference>
<protein>
    <submittedName>
        <fullName evidence="7 8">Keratinocytes-associated protein, putative</fullName>
    </submittedName>
</protein>
<dbReference type="EnsemblMetazoa" id="PHUM039190-RA">
    <property type="protein sequence ID" value="PHUM039190-PA"/>
    <property type="gene ID" value="PHUM039190"/>
</dbReference>